<feature type="transmembrane region" description="Helical" evidence="5">
    <location>
        <begin position="16"/>
        <end position="40"/>
    </location>
</feature>
<evidence type="ECO:0000256" key="5">
    <source>
        <dbReference type="SAM" id="Phobius"/>
    </source>
</evidence>
<keyword evidence="8" id="KW-1185">Reference proteome</keyword>
<comment type="caution">
    <text evidence="7">The sequence shown here is derived from an EMBL/GenBank/DDBJ whole genome shotgun (WGS) entry which is preliminary data.</text>
</comment>
<dbReference type="AlphaFoldDB" id="A0A814R2D9"/>
<feature type="transmembrane region" description="Helical" evidence="5">
    <location>
        <begin position="94"/>
        <end position="113"/>
    </location>
</feature>
<organism evidence="7 8">
    <name type="scientific">Adineta ricciae</name>
    <name type="common">Rotifer</name>
    <dbReference type="NCBI Taxonomy" id="249248"/>
    <lineage>
        <taxon>Eukaryota</taxon>
        <taxon>Metazoa</taxon>
        <taxon>Spiralia</taxon>
        <taxon>Gnathifera</taxon>
        <taxon>Rotifera</taxon>
        <taxon>Eurotatoria</taxon>
        <taxon>Bdelloidea</taxon>
        <taxon>Adinetida</taxon>
        <taxon>Adinetidae</taxon>
        <taxon>Adineta</taxon>
    </lineage>
</organism>
<feature type="transmembrane region" description="Helical" evidence="5">
    <location>
        <begin position="229"/>
        <end position="253"/>
    </location>
</feature>
<evidence type="ECO:0000256" key="3">
    <source>
        <dbReference type="ARBA" id="ARBA00022989"/>
    </source>
</evidence>
<proteinExistence type="predicted"/>
<keyword evidence="4 5" id="KW-0472">Membrane</keyword>
<dbReference type="Proteomes" id="UP000663828">
    <property type="component" value="Unassembled WGS sequence"/>
</dbReference>
<evidence type="ECO:0000259" key="6">
    <source>
        <dbReference type="PROSITE" id="PS50262"/>
    </source>
</evidence>
<feature type="transmembrane region" description="Helical" evidence="5">
    <location>
        <begin position="273"/>
        <end position="292"/>
    </location>
</feature>
<evidence type="ECO:0000313" key="7">
    <source>
        <dbReference type="EMBL" id="CAF1127381.1"/>
    </source>
</evidence>
<gene>
    <name evidence="7" type="ORF">XAT740_LOCUS19715</name>
</gene>
<accession>A0A814R2D9</accession>
<comment type="subcellular location">
    <subcellularLocation>
        <location evidence="1">Membrane</location>
    </subcellularLocation>
</comment>
<evidence type="ECO:0000256" key="1">
    <source>
        <dbReference type="ARBA" id="ARBA00004370"/>
    </source>
</evidence>
<feature type="transmembrane region" description="Helical" evidence="5">
    <location>
        <begin position="52"/>
        <end position="74"/>
    </location>
</feature>
<keyword evidence="3 5" id="KW-1133">Transmembrane helix</keyword>
<name>A0A814R2D9_ADIRI</name>
<feature type="transmembrane region" description="Helical" evidence="5">
    <location>
        <begin position="133"/>
        <end position="155"/>
    </location>
</feature>
<dbReference type="Gene3D" id="1.20.1070.10">
    <property type="entry name" value="Rhodopsin 7-helix transmembrane proteins"/>
    <property type="match status" value="1"/>
</dbReference>
<feature type="transmembrane region" description="Helical" evidence="5">
    <location>
        <begin position="187"/>
        <end position="208"/>
    </location>
</feature>
<evidence type="ECO:0000256" key="2">
    <source>
        <dbReference type="ARBA" id="ARBA00022692"/>
    </source>
</evidence>
<evidence type="ECO:0000313" key="8">
    <source>
        <dbReference type="Proteomes" id="UP000663828"/>
    </source>
</evidence>
<evidence type="ECO:0000256" key="4">
    <source>
        <dbReference type="ARBA" id="ARBA00023136"/>
    </source>
</evidence>
<feature type="domain" description="G-protein coupled receptors family 1 profile" evidence="6">
    <location>
        <begin position="31"/>
        <end position="289"/>
    </location>
</feature>
<dbReference type="EMBL" id="CAJNOR010001353">
    <property type="protein sequence ID" value="CAF1127381.1"/>
    <property type="molecule type" value="Genomic_DNA"/>
</dbReference>
<dbReference type="InterPro" id="IPR017452">
    <property type="entry name" value="GPCR_Rhodpsn_7TM"/>
</dbReference>
<dbReference type="GO" id="GO:0016020">
    <property type="term" value="C:membrane"/>
    <property type="evidence" value="ECO:0007669"/>
    <property type="project" value="UniProtKB-SubCell"/>
</dbReference>
<protein>
    <recommendedName>
        <fullName evidence="6">G-protein coupled receptors family 1 profile domain-containing protein</fullName>
    </recommendedName>
</protein>
<reference evidence="7" key="1">
    <citation type="submission" date="2021-02" db="EMBL/GenBank/DDBJ databases">
        <authorList>
            <person name="Nowell W R."/>
        </authorList>
    </citation>
    <scope>NUCLEOTIDE SEQUENCE</scope>
</reference>
<keyword evidence="2 5" id="KW-0812">Transmembrane</keyword>
<sequence length="346" mass="39096">MSSSSLATLHLIEKEVITFIGSAIFLAGLLGCILNITVFLSLQTFRQSSCAFYLTVMSLLNSGQLLTTVLPRILGAIIGTDGSDKSVFFCKFRLFSIAFGTIFSLNCFCFAIMDQYCATCSRPRLQQLCNVKLARYLVCIFGIIWFLYAIPYWIFYNQVVSVTTGTIVCMMTNAVYLQIRAYFNSPVLIGFLPIVATVTFGLMAYRNLQKMRFYTVPLVRRELDKQLTSIVLTQGLINTFVLSPYAIAFIISLTVNAADNAVLKAHIDFSANITFTLFWVYYACPFYIYICVSHRFRRQFIHVFSKIHYLTTIPVLIPEETTLVVMQSTTVVARMVDAVMDMICVT</sequence>
<dbReference type="PROSITE" id="PS50262">
    <property type="entry name" value="G_PROTEIN_RECEP_F1_2"/>
    <property type="match status" value="1"/>
</dbReference>
<dbReference type="SUPFAM" id="SSF81321">
    <property type="entry name" value="Family A G protein-coupled receptor-like"/>
    <property type="match status" value="1"/>
</dbReference>